<dbReference type="InterPro" id="IPR003593">
    <property type="entry name" value="AAA+_ATPase"/>
</dbReference>
<organism evidence="5 6">
    <name type="scientific">Peptococcus niger</name>
    <dbReference type="NCBI Taxonomy" id="2741"/>
    <lineage>
        <taxon>Bacteria</taxon>
        <taxon>Bacillati</taxon>
        <taxon>Bacillota</taxon>
        <taxon>Clostridia</taxon>
        <taxon>Eubacteriales</taxon>
        <taxon>Peptococcaceae</taxon>
        <taxon>Peptococcus</taxon>
    </lineage>
</organism>
<evidence type="ECO:0000313" key="6">
    <source>
        <dbReference type="Proteomes" id="UP000198995"/>
    </source>
</evidence>
<reference evidence="5 6" key="1">
    <citation type="submission" date="2016-10" db="EMBL/GenBank/DDBJ databases">
        <authorList>
            <person name="de Groot N.N."/>
        </authorList>
    </citation>
    <scope>NUCLEOTIDE SEQUENCE [LARGE SCALE GENOMIC DNA]</scope>
    <source>
        <strain evidence="5 6">DSM 20475</strain>
    </source>
</reference>
<name>A0A1G6ZST4_PEPNI</name>
<evidence type="ECO:0000256" key="2">
    <source>
        <dbReference type="ARBA" id="ARBA00022741"/>
    </source>
</evidence>
<feature type="domain" description="ABC transporter" evidence="4">
    <location>
        <begin position="4"/>
        <end position="224"/>
    </location>
</feature>
<keyword evidence="3 5" id="KW-0067">ATP-binding</keyword>
<accession>A0A1G6ZST4</accession>
<dbReference type="AlphaFoldDB" id="A0A1G6ZST4"/>
<dbReference type="PROSITE" id="PS50893">
    <property type="entry name" value="ABC_TRANSPORTER_2"/>
    <property type="match status" value="1"/>
</dbReference>
<dbReference type="GO" id="GO:0016887">
    <property type="term" value="F:ATP hydrolysis activity"/>
    <property type="evidence" value="ECO:0007669"/>
    <property type="project" value="InterPro"/>
</dbReference>
<dbReference type="PROSITE" id="PS00211">
    <property type="entry name" value="ABC_TRANSPORTER_1"/>
    <property type="match status" value="1"/>
</dbReference>
<dbReference type="InterPro" id="IPR027417">
    <property type="entry name" value="P-loop_NTPase"/>
</dbReference>
<evidence type="ECO:0000256" key="1">
    <source>
        <dbReference type="ARBA" id="ARBA00022448"/>
    </source>
</evidence>
<dbReference type="Proteomes" id="UP000198995">
    <property type="component" value="Unassembled WGS sequence"/>
</dbReference>
<evidence type="ECO:0000256" key="3">
    <source>
        <dbReference type="ARBA" id="ARBA00022840"/>
    </source>
</evidence>
<keyword evidence="2" id="KW-0547">Nucleotide-binding</keyword>
<dbReference type="InterPro" id="IPR017871">
    <property type="entry name" value="ABC_transporter-like_CS"/>
</dbReference>
<dbReference type="EMBL" id="FNAF01000015">
    <property type="protein sequence ID" value="SDE05834.1"/>
    <property type="molecule type" value="Genomic_DNA"/>
</dbReference>
<dbReference type="OrthoDB" id="1624247at2"/>
<dbReference type="RefSeq" id="WP_091792342.1">
    <property type="nucleotide sequence ID" value="NZ_FNAF01000015.1"/>
</dbReference>
<evidence type="ECO:0000313" key="5">
    <source>
        <dbReference type="EMBL" id="SDE05834.1"/>
    </source>
</evidence>
<dbReference type="STRING" id="2741.SAMN04489866_11523"/>
<keyword evidence="6" id="KW-1185">Reference proteome</keyword>
<proteinExistence type="predicted"/>
<dbReference type="SMART" id="SM00382">
    <property type="entry name" value="AAA"/>
    <property type="match status" value="1"/>
</dbReference>
<dbReference type="InterPro" id="IPR050153">
    <property type="entry name" value="Metal_Ion_Import_ABC"/>
</dbReference>
<dbReference type="InterPro" id="IPR003439">
    <property type="entry name" value="ABC_transporter-like_ATP-bd"/>
</dbReference>
<keyword evidence="1" id="KW-0813">Transport</keyword>
<dbReference type="GO" id="GO:0005524">
    <property type="term" value="F:ATP binding"/>
    <property type="evidence" value="ECO:0007669"/>
    <property type="project" value="UniProtKB-KW"/>
</dbReference>
<dbReference type="Pfam" id="PF00005">
    <property type="entry name" value="ABC_tran"/>
    <property type="match status" value="1"/>
</dbReference>
<sequence>MASIQCRSLSLAYGPVPVVQKVSFDLPDGGYLVVVGENGSGKSTLFKAMAGLLTPASGSVRFSPENVRPGYLAQLDDIAANFPASVKEVVLSGTLCRTRSLFHSRQARAQARAALDRMDMLPFADRSFQALSGGQRRRVLLARALVAAQGLLLLDEPTAGLDRATAADLYALLRSLNREEGMTVVTISHDMVAGLDDASHILAMRHGRVAFFGTQADYFAQEKRGG</sequence>
<evidence type="ECO:0000259" key="4">
    <source>
        <dbReference type="PROSITE" id="PS50893"/>
    </source>
</evidence>
<dbReference type="PANTHER" id="PTHR42734">
    <property type="entry name" value="METAL TRANSPORT SYSTEM ATP-BINDING PROTEIN TM_0124-RELATED"/>
    <property type="match status" value="1"/>
</dbReference>
<gene>
    <name evidence="5" type="ORF">SAMN04489866_11523</name>
</gene>
<dbReference type="Gene3D" id="3.40.50.300">
    <property type="entry name" value="P-loop containing nucleotide triphosphate hydrolases"/>
    <property type="match status" value="1"/>
</dbReference>
<dbReference type="SUPFAM" id="SSF52540">
    <property type="entry name" value="P-loop containing nucleoside triphosphate hydrolases"/>
    <property type="match status" value="1"/>
</dbReference>
<protein>
    <submittedName>
        <fullName evidence="5">Zinc transport system ATP-binding protein</fullName>
    </submittedName>
</protein>